<sequence length="173" mass="18992">MNFWEELHGAITTVLKREIPEIQTSESYPVIKTALLAPAVLVELASFEPGNDPGTGEIALRARFEARVIVDSTIPNAAFAVRALVSEVARVIHQNSWGMNVSPAEFLGASPDGFKPELDAYIVWIVEWAHELHRGDSVWTPSGIQPHTVYVGIAPEIGAAHEPKYVEVQHGEF</sequence>
<evidence type="ECO:0000313" key="2">
    <source>
        <dbReference type="Proteomes" id="UP000019112"/>
    </source>
</evidence>
<dbReference type="AlphaFoldDB" id="W6TES2"/>
<organism evidence="1 2">
    <name type="scientific">Holospora obtusa F1</name>
    <dbReference type="NCBI Taxonomy" id="1399147"/>
    <lineage>
        <taxon>Bacteria</taxon>
        <taxon>Pseudomonadati</taxon>
        <taxon>Pseudomonadota</taxon>
        <taxon>Alphaproteobacteria</taxon>
        <taxon>Holosporales</taxon>
        <taxon>Holosporaceae</taxon>
        <taxon>Holospora</taxon>
    </lineage>
</organism>
<proteinExistence type="predicted"/>
<name>W6TES2_HOLOB</name>
<keyword evidence="2" id="KW-1185">Reference proteome</keyword>
<comment type="caution">
    <text evidence="1">The sequence shown here is derived from an EMBL/GenBank/DDBJ whole genome shotgun (WGS) entry which is preliminary data.</text>
</comment>
<dbReference type="Proteomes" id="UP000019112">
    <property type="component" value="Unassembled WGS sequence"/>
</dbReference>
<gene>
    <name evidence="1" type="ORF">P618_200460</name>
</gene>
<accession>W6TES2</accession>
<dbReference type="EMBL" id="AWTR02000048">
    <property type="protein sequence ID" value="ETZ07396.1"/>
    <property type="molecule type" value="Genomic_DNA"/>
</dbReference>
<dbReference type="STRING" id="1399147.P618_200460"/>
<dbReference type="eggNOG" id="ENOG5032XGS">
    <property type="taxonomic scope" value="Bacteria"/>
</dbReference>
<evidence type="ECO:0000313" key="1">
    <source>
        <dbReference type="EMBL" id="ETZ07396.1"/>
    </source>
</evidence>
<reference evidence="1 2" key="1">
    <citation type="journal article" date="2014" name="FEMS Microbiol. Lett.">
        <title>Draft genome sequences of three Holospora species (Holospora obtusa, Holospora undulata, and Holospora elegans), endonuclear symbiotic bacteria of the ciliate Paramecium caudatum.</title>
        <authorList>
            <person name="Dohra H."/>
            <person name="Tanaka K."/>
            <person name="Suzuki T."/>
            <person name="Fujishima M."/>
            <person name="Suzuki H."/>
        </authorList>
    </citation>
    <scope>NUCLEOTIDE SEQUENCE [LARGE SCALE GENOMIC DNA]</scope>
    <source>
        <strain evidence="1 2">F1</strain>
    </source>
</reference>
<protein>
    <submittedName>
        <fullName evidence="1">Uncharacterized protein</fullName>
    </submittedName>
</protein>
<dbReference type="RefSeq" id="WP_021827510.1">
    <property type="nucleotide sequence ID" value="NZ_AWTR02000048.1"/>
</dbReference>